<name>A0ABT6HYG4_9ACTN</name>
<dbReference type="Proteomes" id="UP001223144">
    <property type="component" value="Unassembled WGS sequence"/>
</dbReference>
<sequence length="290" mass="31192">MSSALGVTLRPYVSADRTAVLRLVSADRLPGQPVPTPAMLGDALGGRSPVDAGWWADLEGPATQVAVDAAGAVVGVVSYAVRPKNDTGHLLWLHCREDEPTADALIRHAVTELAPRRVEAFQFASALTLGLEALPVRHRPATVRALERAGFTGERLWRYMRADLPARPLPHLPHVHVGPDPEGKDARRLEARQDGRVVAEAVVGLPAQGTGVLWWIEVEPHARGRGLGRAMLGSALDVLTGLGATEAILYVDDDAPPGDERDRTAAIRLYESAGFTEIDRLYSYTLSHAV</sequence>
<feature type="domain" description="N-acetyltransferase" evidence="1">
    <location>
        <begin position="141"/>
        <end position="290"/>
    </location>
</feature>
<dbReference type="Pfam" id="PF00583">
    <property type="entry name" value="Acetyltransf_1"/>
    <property type="match status" value="1"/>
</dbReference>
<dbReference type="SUPFAM" id="SSF55729">
    <property type="entry name" value="Acyl-CoA N-acyltransferases (Nat)"/>
    <property type="match status" value="1"/>
</dbReference>
<dbReference type="PROSITE" id="PS51186">
    <property type="entry name" value="GNAT"/>
    <property type="match status" value="1"/>
</dbReference>
<proteinExistence type="predicted"/>
<reference evidence="2 3" key="1">
    <citation type="submission" date="2023-04" db="EMBL/GenBank/DDBJ databases">
        <title>Streptomyces chengmaiensis sp. nov. isolated from the stem of mangrove plant in Hainan.</title>
        <authorList>
            <person name="Huang X."/>
            <person name="Zhou S."/>
            <person name="Chu X."/>
            <person name="Xie Y."/>
            <person name="Lin Y."/>
        </authorList>
    </citation>
    <scope>NUCLEOTIDE SEQUENCE [LARGE SCALE GENOMIC DNA]</scope>
    <source>
        <strain evidence="2 3">HNM0663</strain>
    </source>
</reference>
<dbReference type="EMBL" id="JARWBG010000081">
    <property type="protein sequence ID" value="MDH2393756.1"/>
    <property type="molecule type" value="Genomic_DNA"/>
</dbReference>
<accession>A0ABT6HYG4</accession>
<dbReference type="InterPro" id="IPR000182">
    <property type="entry name" value="GNAT_dom"/>
</dbReference>
<comment type="caution">
    <text evidence="2">The sequence shown here is derived from an EMBL/GenBank/DDBJ whole genome shotgun (WGS) entry which is preliminary data.</text>
</comment>
<evidence type="ECO:0000313" key="2">
    <source>
        <dbReference type="EMBL" id="MDH2393756.1"/>
    </source>
</evidence>
<dbReference type="InterPro" id="IPR016181">
    <property type="entry name" value="Acyl_CoA_acyltransferase"/>
</dbReference>
<evidence type="ECO:0000313" key="3">
    <source>
        <dbReference type="Proteomes" id="UP001223144"/>
    </source>
</evidence>
<dbReference type="Gene3D" id="3.40.630.30">
    <property type="match status" value="1"/>
</dbReference>
<gene>
    <name evidence="2" type="ORF">QCN29_34350</name>
</gene>
<keyword evidence="3" id="KW-1185">Reference proteome</keyword>
<protein>
    <submittedName>
        <fullName evidence="2">GNAT family N-acetyltransferase</fullName>
    </submittedName>
</protein>
<dbReference type="CDD" id="cd04301">
    <property type="entry name" value="NAT_SF"/>
    <property type="match status" value="1"/>
</dbReference>
<organism evidence="2 3">
    <name type="scientific">Streptomyces chengmaiensis</name>
    <dbReference type="NCBI Taxonomy" id="3040919"/>
    <lineage>
        <taxon>Bacteria</taxon>
        <taxon>Bacillati</taxon>
        <taxon>Actinomycetota</taxon>
        <taxon>Actinomycetes</taxon>
        <taxon>Kitasatosporales</taxon>
        <taxon>Streptomycetaceae</taxon>
        <taxon>Streptomyces</taxon>
    </lineage>
</organism>
<dbReference type="RefSeq" id="WP_279933099.1">
    <property type="nucleotide sequence ID" value="NZ_JARWBG010000081.1"/>
</dbReference>
<evidence type="ECO:0000259" key="1">
    <source>
        <dbReference type="PROSITE" id="PS51186"/>
    </source>
</evidence>